<keyword evidence="2" id="KW-1185">Reference proteome</keyword>
<dbReference type="AlphaFoldDB" id="A0A6N8H7H4"/>
<name>A0A6N8H7H4_9FLAO</name>
<dbReference type="Proteomes" id="UP000433945">
    <property type="component" value="Unassembled WGS sequence"/>
</dbReference>
<dbReference type="RefSeq" id="WP_157481461.1">
    <property type="nucleotide sequence ID" value="NZ_WOWP01000010.1"/>
</dbReference>
<organism evidence="1 2">
    <name type="scientific">Flavobacterium rakeshii</name>
    <dbReference type="NCBI Taxonomy" id="1038845"/>
    <lineage>
        <taxon>Bacteria</taxon>
        <taxon>Pseudomonadati</taxon>
        <taxon>Bacteroidota</taxon>
        <taxon>Flavobacteriia</taxon>
        <taxon>Flavobacteriales</taxon>
        <taxon>Flavobacteriaceae</taxon>
        <taxon>Flavobacterium</taxon>
    </lineage>
</organism>
<proteinExistence type="predicted"/>
<comment type="caution">
    <text evidence="1">The sequence shown here is derived from an EMBL/GenBank/DDBJ whole genome shotgun (WGS) entry which is preliminary data.</text>
</comment>
<evidence type="ECO:0000313" key="1">
    <source>
        <dbReference type="EMBL" id="MUV02471.1"/>
    </source>
</evidence>
<gene>
    <name evidence="1" type="ORF">GN157_02010</name>
</gene>
<evidence type="ECO:0000313" key="2">
    <source>
        <dbReference type="Proteomes" id="UP000433945"/>
    </source>
</evidence>
<protein>
    <submittedName>
        <fullName evidence="1">Uncharacterized protein</fullName>
    </submittedName>
</protein>
<dbReference type="EMBL" id="WOWP01000010">
    <property type="protein sequence ID" value="MUV02471.1"/>
    <property type="molecule type" value="Genomic_DNA"/>
</dbReference>
<reference evidence="1 2" key="1">
    <citation type="submission" date="2019-12" db="EMBL/GenBank/DDBJ databases">
        <authorList>
            <person name="Sun J.-Q."/>
        </authorList>
    </citation>
    <scope>NUCLEOTIDE SEQUENCE [LARGE SCALE GENOMIC DNA]</scope>
    <source>
        <strain evidence="1 2">JCM 17928</strain>
    </source>
</reference>
<sequence>MERIIMTQSGGVGAMRTVSYEEAAAQQEKEAQVNEVLSCNLLLKNLIKTNLRLLKINDITAILLF</sequence>
<accession>A0A6N8H7H4</accession>